<comment type="caution">
    <text evidence="1">The sequence shown here is derived from an EMBL/GenBank/DDBJ whole genome shotgun (WGS) entry which is preliminary data.</text>
</comment>
<evidence type="ECO:0000313" key="1">
    <source>
        <dbReference type="EMBL" id="MBC5738641.1"/>
    </source>
</evidence>
<dbReference type="Proteomes" id="UP000607645">
    <property type="component" value="Unassembled WGS sequence"/>
</dbReference>
<sequence length="98" mass="10900">MAFHLIDSPTHTVYIPEGDGGGLVKRLRAGERSRALFRRLGRYGVSVYENHFRALEQAGGLELLEDGSAILINSSLYGDHTWLSLETDLETGLFTSYN</sequence>
<protein>
    <submittedName>
        <fullName evidence="1">Uncharacterized protein</fullName>
    </submittedName>
</protein>
<accession>A0A8J6JFG3</accession>
<gene>
    <name evidence="1" type="ORF">H8S62_16640</name>
</gene>
<proteinExistence type="predicted"/>
<evidence type="ECO:0000313" key="2">
    <source>
        <dbReference type="Proteomes" id="UP000607645"/>
    </source>
</evidence>
<reference evidence="1" key="1">
    <citation type="submission" date="2020-08" db="EMBL/GenBank/DDBJ databases">
        <title>Genome public.</title>
        <authorList>
            <person name="Liu C."/>
            <person name="Sun Q."/>
        </authorList>
    </citation>
    <scope>NUCLEOTIDE SEQUENCE</scope>
    <source>
        <strain evidence="1">NSJ-52</strain>
    </source>
</reference>
<dbReference type="AlphaFoldDB" id="A0A8J6JFG3"/>
<name>A0A8J6JFG3_9FIRM</name>
<dbReference type="EMBL" id="JACOPQ010000019">
    <property type="protein sequence ID" value="MBC5738641.1"/>
    <property type="molecule type" value="Genomic_DNA"/>
</dbReference>
<keyword evidence="2" id="KW-1185">Reference proteome</keyword>
<organism evidence="1 2">
    <name type="scientific">Lawsonibacter faecis</name>
    <dbReference type="NCBI Taxonomy" id="2763052"/>
    <lineage>
        <taxon>Bacteria</taxon>
        <taxon>Bacillati</taxon>
        <taxon>Bacillota</taxon>
        <taxon>Clostridia</taxon>
        <taxon>Eubacteriales</taxon>
        <taxon>Oscillospiraceae</taxon>
        <taxon>Lawsonibacter</taxon>
    </lineage>
</organism>
<dbReference type="RefSeq" id="WP_186920312.1">
    <property type="nucleotide sequence ID" value="NZ_JACOPQ010000019.1"/>
</dbReference>